<organism evidence="2 3">
    <name type="scientific">Hibiscus syriacus</name>
    <name type="common">Rose of Sharon</name>
    <dbReference type="NCBI Taxonomy" id="106335"/>
    <lineage>
        <taxon>Eukaryota</taxon>
        <taxon>Viridiplantae</taxon>
        <taxon>Streptophyta</taxon>
        <taxon>Embryophyta</taxon>
        <taxon>Tracheophyta</taxon>
        <taxon>Spermatophyta</taxon>
        <taxon>Magnoliopsida</taxon>
        <taxon>eudicotyledons</taxon>
        <taxon>Gunneridae</taxon>
        <taxon>Pentapetalae</taxon>
        <taxon>rosids</taxon>
        <taxon>malvids</taxon>
        <taxon>Malvales</taxon>
        <taxon>Malvaceae</taxon>
        <taxon>Malvoideae</taxon>
        <taxon>Hibiscus</taxon>
    </lineage>
</organism>
<gene>
    <name evidence="2" type="ORF">F3Y22_tig00110015pilonHSYRG00149</name>
</gene>
<sequence length="71" mass="7744">MNSRKLSSLLIAFVISMAVLSQIEAARVLPEDFAAVNHLDSYSTVYHKAKFTVSCWIQRLASGPSPQGPGH</sequence>
<evidence type="ECO:0000313" key="2">
    <source>
        <dbReference type="EMBL" id="KAE8718317.1"/>
    </source>
</evidence>
<comment type="caution">
    <text evidence="2">The sequence shown here is derived from an EMBL/GenBank/DDBJ whole genome shotgun (WGS) entry which is preliminary data.</text>
</comment>
<feature type="chain" id="PRO_5025462637" evidence="1">
    <location>
        <begin position="26"/>
        <end position="71"/>
    </location>
</feature>
<dbReference type="Proteomes" id="UP000436088">
    <property type="component" value="Unassembled WGS sequence"/>
</dbReference>
<proteinExistence type="predicted"/>
<evidence type="ECO:0000256" key="1">
    <source>
        <dbReference type="SAM" id="SignalP"/>
    </source>
</evidence>
<keyword evidence="1" id="KW-0732">Signal</keyword>
<feature type="signal peptide" evidence="1">
    <location>
        <begin position="1"/>
        <end position="25"/>
    </location>
</feature>
<reference evidence="2" key="1">
    <citation type="submission" date="2019-09" db="EMBL/GenBank/DDBJ databases">
        <title>Draft genome information of white flower Hibiscus syriacus.</title>
        <authorList>
            <person name="Kim Y.-M."/>
        </authorList>
    </citation>
    <scope>NUCLEOTIDE SEQUENCE [LARGE SCALE GENOMIC DNA]</scope>
    <source>
        <strain evidence="2">YM2019G1</strain>
    </source>
</reference>
<evidence type="ECO:0000313" key="3">
    <source>
        <dbReference type="Proteomes" id="UP000436088"/>
    </source>
</evidence>
<dbReference type="AlphaFoldDB" id="A0A6A3BQH5"/>
<accession>A0A6A3BQH5</accession>
<name>A0A6A3BQH5_HIBSY</name>
<protein>
    <submittedName>
        <fullName evidence="2">Membrane-associated 30 kDa protein</fullName>
    </submittedName>
</protein>
<dbReference type="PANTHER" id="PTHR37245">
    <property type="entry name" value="PAMP-INDUCED SECRETED PEPTIDE 1"/>
    <property type="match status" value="1"/>
</dbReference>
<keyword evidence="3" id="KW-1185">Reference proteome</keyword>
<dbReference type="GO" id="GO:0006952">
    <property type="term" value="P:defense response"/>
    <property type="evidence" value="ECO:0007669"/>
    <property type="project" value="InterPro"/>
</dbReference>
<dbReference type="InterPro" id="IPR040273">
    <property type="entry name" value="PIP1"/>
</dbReference>
<dbReference type="PANTHER" id="PTHR37245:SF4">
    <property type="entry name" value="PAMP-INDUCED SECRETED PEPTIDE 1"/>
    <property type="match status" value="1"/>
</dbReference>
<dbReference type="EMBL" id="VEPZ02000813">
    <property type="protein sequence ID" value="KAE8718317.1"/>
    <property type="molecule type" value="Genomic_DNA"/>
</dbReference>